<gene>
    <name evidence="2" type="ORF">UFOPK2627_00107</name>
    <name evidence="3" type="ORF">UFOPK3288_00008</name>
    <name evidence="4" type="ORF">UFOPK4337_00831</name>
</gene>
<dbReference type="EMBL" id="CAEZYA010000002">
    <property type="protein sequence ID" value="CAB4694630.1"/>
    <property type="molecule type" value="Genomic_DNA"/>
</dbReference>
<feature type="compositionally biased region" description="Basic and acidic residues" evidence="1">
    <location>
        <begin position="20"/>
        <end position="39"/>
    </location>
</feature>
<dbReference type="EMBL" id="CAFBLC010000001">
    <property type="protein sequence ID" value="CAB4853801.1"/>
    <property type="molecule type" value="Genomic_DNA"/>
</dbReference>
<reference evidence="4" key="1">
    <citation type="submission" date="2020-05" db="EMBL/GenBank/DDBJ databases">
        <authorList>
            <person name="Chiriac C."/>
            <person name="Salcher M."/>
            <person name="Ghai R."/>
            <person name="Kavagutti S V."/>
        </authorList>
    </citation>
    <scope>NUCLEOTIDE SEQUENCE</scope>
</reference>
<evidence type="ECO:0000313" key="4">
    <source>
        <dbReference type="EMBL" id="CAB5058787.1"/>
    </source>
</evidence>
<proteinExistence type="predicted"/>
<dbReference type="EMBL" id="CAFBQM010000033">
    <property type="protein sequence ID" value="CAB5058787.1"/>
    <property type="molecule type" value="Genomic_DNA"/>
</dbReference>
<name>A0A6J7U202_9ZZZZ</name>
<evidence type="ECO:0000313" key="2">
    <source>
        <dbReference type="EMBL" id="CAB4694630.1"/>
    </source>
</evidence>
<evidence type="ECO:0000256" key="1">
    <source>
        <dbReference type="SAM" id="MobiDB-lite"/>
    </source>
</evidence>
<dbReference type="AlphaFoldDB" id="A0A6J7U202"/>
<evidence type="ECO:0000313" key="3">
    <source>
        <dbReference type="EMBL" id="CAB4853801.1"/>
    </source>
</evidence>
<protein>
    <submittedName>
        <fullName evidence="4">Unannotated protein</fullName>
    </submittedName>
</protein>
<sequence>MGIFKKTPEEKAEVLQAVGEKQRKKEERLSEVQDKSEGKAREKATLSGFNVTEAIYVFKCLPNDDEKGTLNMPFGAIFNDRVAKFQKRWTGNVNEEIPVKNITSVEISKGILPTVTVYASGNTMTFKVGVEATKIASTVRELISKGTANQTIIDPVAQVEKLAQLLEKDLITRDEFDKKKREILGL</sequence>
<accession>A0A6J7U202</accession>
<feature type="region of interest" description="Disordered" evidence="1">
    <location>
        <begin position="16"/>
        <end position="39"/>
    </location>
</feature>
<organism evidence="4">
    <name type="scientific">freshwater metagenome</name>
    <dbReference type="NCBI Taxonomy" id="449393"/>
    <lineage>
        <taxon>unclassified sequences</taxon>
        <taxon>metagenomes</taxon>
        <taxon>ecological metagenomes</taxon>
    </lineage>
</organism>